<organism evidence="1">
    <name type="scientific">marine sediment metagenome</name>
    <dbReference type="NCBI Taxonomy" id="412755"/>
    <lineage>
        <taxon>unclassified sequences</taxon>
        <taxon>metagenomes</taxon>
        <taxon>ecological metagenomes</taxon>
    </lineage>
</organism>
<dbReference type="AlphaFoldDB" id="A0A0F9RCP0"/>
<accession>A0A0F9RCP0</accession>
<comment type="caution">
    <text evidence="1">The sequence shown here is derived from an EMBL/GenBank/DDBJ whole genome shotgun (WGS) entry which is preliminary data.</text>
</comment>
<gene>
    <name evidence="1" type="ORF">LCGC14_0609750</name>
</gene>
<reference evidence="1" key="1">
    <citation type="journal article" date="2015" name="Nature">
        <title>Complex archaea that bridge the gap between prokaryotes and eukaryotes.</title>
        <authorList>
            <person name="Spang A."/>
            <person name="Saw J.H."/>
            <person name="Jorgensen S.L."/>
            <person name="Zaremba-Niedzwiedzka K."/>
            <person name="Martijn J."/>
            <person name="Lind A.E."/>
            <person name="van Eijk R."/>
            <person name="Schleper C."/>
            <person name="Guy L."/>
            <person name="Ettema T.J."/>
        </authorList>
    </citation>
    <scope>NUCLEOTIDE SEQUENCE</scope>
</reference>
<dbReference type="EMBL" id="LAZR01001008">
    <property type="protein sequence ID" value="KKN52694.1"/>
    <property type="molecule type" value="Genomic_DNA"/>
</dbReference>
<sequence length="184" mass="20397">MADSIDPFDAVEARKAIARVREQSTGPDTLAELSDLLEGAVSTVSTLEAKVGTMRGTVHAHQETAQHARESAEALDGMSRDALADAELHERTLVRSLADLTEQALTRIEGLELTRESLTGRLARDRQQAEDDQRAFLDEIARYETHLHLAQKRSGHLQDLIDRIAQMPWYVAVRQAAKVADDCE</sequence>
<proteinExistence type="predicted"/>
<name>A0A0F9RCP0_9ZZZZ</name>
<evidence type="ECO:0000313" key="1">
    <source>
        <dbReference type="EMBL" id="KKN52694.1"/>
    </source>
</evidence>
<protein>
    <submittedName>
        <fullName evidence="1">Uncharacterized protein</fullName>
    </submittedName>
</protein>